<sequence length="55" mass="6341">MNLKVYDMIGRLIEQREVRVSDLETATLGDRYPSGVYNVVVSQEDDVQTVRVVKR</sequence>
<evidence type="ECO:0000256" key="1">
    <source>
        <dbReference type="ARBA" id="ARBA00022729"/>
    </source>
</evidence>
<gene>
    <name evidence="2" type="ORF">ACFFUU_00910</name>
</gene>
<reference evidence="2 3" key="1">
    <citation type="submission" date="2024-09" db="EMBL/GenBank/DDBJ databases">
        <authorList>
            <person name="Sun Q."/>
            <person name="Mori K."/>
        </authorList>
    </citation>
    <scope>NUCLEOTIDE SEQUENCE [LARGE SCALE GENOMIC DNA]</scope>
    <source>
        <strain evidence="2 3">CECT 8460</strain>
    </source>
</reference>
<name>A0ABV5GAK7_9FLAO</name>
<comment type="caution">
    <text evidence="2">The sequence shown here is derived from an EMBL/GenBank/DDBJ whole genome shotgun (WGS) entry which is preliminary data.</text>
</comment>
<proteinExistence type="predicted"/>
<dbReference type="NCBIfam" id="TIGR04183">
    <property type="entry name" value="Por_Secre_tail"/>
    <property type="match status" value="1"/>
</dbReference>
<organism evidence="2 3">
    <name type="scientific">Flavobacterium paronense</name>
    <dbReference type="NCBI Taxonomy" id="1392775"/>
    <lineage>
        <taxon>Bacteria</taxon>
        <taxon>Pseudomonadati</taxon>
        <taxon>Bacteroidota</taxon>
        <taxon>Flavobacteriia</taxon>
        <taxon>Flavobacteriales</taxon>
        <taxon>Flavobacteriaceae</taxon>
        <taxon>Flavobacterium</taxon>
    </lineage>
</organism>
<evidence type="ECO:0000313" key="2">
    <source>
        <dbReference type="EMBL" id="MFB9088154.1"/>
    </source>
</evidence>
<keyword evidence="3" id="KW-1185">Reference proteome</keyword>
<dbReference type="RefSeq" id="WP_379691393.1">
    <property type="nucleotide sequence ID" value="NZ_JBHMFB010000003.1"/>
</dbReference>
<dbReference type="Proteomes" id="UP001589576">
    <property type="component" value="Unassembled WGS sequence"/>
</dbReference>
<keyword evidence="1" id="KW-0732">Signal</keyword>
<evidence type="ECO:0000313" key="3">
    <source>
        <dbReference type="Proteomes" id="UP001589576"/>
    </source>
</evidence>
<protein>
    <submittedName>
        <fullName evidence="2">T9SS type A sorting domain-containing protein</fullName>
    </submittedName>
</protein>
<dbReference type="InterPro" id="IPR026444">
    <property type="entry name" value="Secre_tail"/>
</dbReference>
<dbReference type="EMBL" id="JBHMFB010000003">
    <property type="protein sequence ID" value="MFB9088154.1"/>
    <property type="molecule type" value="Genomic_DNA"/>
</dbReference>
<accession>A0ABV5GAK7</accession>